<dbReference type="AlphaFoldDB" id="A0A1J4J3U0"/>
<dbReference type="InterPro" id="IPR011989">
    <property type="entry name" value="ARM-like"/>
</dbReference>
<proteinExistence type="predicted"/>
<sequence length="498" mass="59352">MYINYKPDFAIESKFHKLKDIHQIPDYDVDEKIISSQLFLDSMLDIMDSFELDDEDIINDSVLHFSGLLKEKKFIDDSFHDYECLRVMLLTFSNFDPSCKISQSALELTAYLSSSIHFHQTEIMKNEQFFRWILVAATNFHNFNAFIILHNFSTDSRDNSIQIYSYYNPEDIYQLFIQQQHLNVNNMHLSQQLNNNVGYEDEIHNENKLENQMNGGTFQEGLLLLLSSYCHFDLGSFYCENIMTCIRMCLLYYIENEIHLNFKLLNELFYSLYLIQRNYENYISIASKIDIFFCFENLQCELPVQTIVTIFQYYADLMHLLKNESLTNDENEKPRILNIKKLMNYSSNEEDIISQFSLWLIWIYLKYDLSQINEIFNSDFLHILHKNISDGSFEVSKLAFLIYSEMVLCIDSSNLEMLSNDDIIDLIFDKILCDDEELIVYLIKILDKFLNYYEFIGNYDFYDFIKSKANDIQLFHLSKESYNMLNVEYNRIFSCFHE</sequence>
<name>A0A1J4J3U0_9EUKA</name>
<gene>
    <name evidence="1" type="ORF">TRFO_11354</name>
</gene>
<dbReference type="Gene3D" id="1.25.10.10">
    <property type="entry name" value="Leucine-rich Repeat Variant"/>
    <property type="match status" value="1"/>
</dbReference>
<accession>A0A1J4J3U0</accession>
<dbReference type="RefSeq" id="XP_068347231.1">
    <property type="nucleotide sequence ID" value="XM_068495994.1"/>
</dbReference>
<protein>
    <submittedName>
        <fullName evidence="1">Uncharacterized protein</fullName>
    </submittedName>
</protein>
<dbReference type="VEuPathDB" id="TrichDB:TRFO_11354"/>
<dbReference type="EMBL" id="MLAK01001348">
    <property type="protein sequence ID" value="OHS94094.1"/>
    <property type="molecule type" value="Genomic_DNA"/>
</dbReference>
<organism evidence="1 2">
    <name type="scientific">Tritrichomonas foetus</name>
    <dbReference type="NCBI Taxonomy" id="1144522"/>
    <lineage>
        <taxon>Eukaryota</taxon>
        <taxon>Metamonada</taxon>
        <taxon>Parabasalia</taxon>
        <taxon>Tritrichomonadida</taxon>
        <taxon>Tritrichomonadidae</taxon>
        <taxon>Tritrichomonas</taxon>
    </lineage>
</organism>
<evidence type="ECO:0000313" key="2">
    <source>
        <dbReference type="Proteomes" id="UP000179807"/>
    </source>
</evidence>
<dbReference type="Proteomes" id="UP000179807">
    <property type="component" value="Unassembled WGS sequence"/>
</dbReference>
<comment type="caution">
    <text evidence="1">The sequence shown here is derived from an EMBL/GenBank/DDBJ whole genome shotgun (WGS) entry which is preliminary data.</text>
</comment>
<evidence type="ECO:0000313" key="1">
    <source>
        <dbReference type="EMBL" id="OHS94094.1"/>
    </source>
</evidence>
<keyword evidence="2" id="KW-1185">Reference proteome</keyword>
<dbReference type="GeneID" id="94830698"/>
<reference evidence="1" key="1">
    <citation type="submission" date="2016-10" db="EMBL/GenBank/DDBJ databases">
        <authorList>
            <person name="Benchimol M."/>
            <person name="Almeida L.G."/>
            <person name="Vasconcelos A.T."/>
            <person name="Perreira-Neves A."/>
            <person name="Rosa I.A."/>
            <person name="Tasca T."/>
            <person name="Bogo M.R."/>
            <person name="de Souza W."/>
        </authorList>
    </citation>
    <scope>NUCLEOTIDE SEQUENCE [LARGE SCALE GENOMIC DNA]</scope>
    <source>
        <strain evidence="1">K</strain>
    </source>
</reference>